<organism evidence="4 5">
    <name type="scientific">Nesterenkonia halobia</name>
    <dbReference type="NCBI Taxonomy" id="37922"/>
    <lineage>
        <taxon>Bacteria</taxon>
        <taxon>Bacillati</taxon>
        <taxon>Actinomycetota</taxon>
        <taxon>Actinomycetes</taxon>
        <taxon>Micrococcales</taxon>
        <taxon>Micrococcaceae</taxon>
        <taxon>Nesterenkonia</taxon>
    </lineage>
</organism>
<protein>
    <submittedName>
        <fullName evidence="4">Uroporphyrinogen-III synthase</fullName>
    </submittedName>
</protein>
<dbReference type="Gene3D" id="1.10.10.10">
    <property type="entry name" value="Winged helix-like DNA-binding domain superfamily/Winged helix DNA-binding domain"/>
    <property type="match status" value="1"/>
</dbReference>
<dbReference type="Proteomes" id="UP001501736">
    <property type="component" value="Unassembled WGS sequence"/>
</dbReference>
<dbReference type="InterPro" id="IPR036108">
    <property type="entry name" value="4pyrrol_syn_uPrphyn_synt_sf"/>
</dbReference>
<dbReference type="InterPro" id="IPR039793">
    <property type="entry name" value="UROS/Hem4"/>
</dbReference>
<comment type="caution">
    <text evidence="4">The sequence shown here is derived from an EMBL/GenBank/DDBJ whole genome shotgun (WGS) entry which is preliminary data.</text>
</comment>
<keyword evidence="5" id="KW-1185">Reference proteome</keyword>
<dbReference type="SUPFAM" id="SSF69618">
    <property type="entry name" value="HemD-like"/>
    <property type="match status" value="1"/>
</dbReference>
<dbReference type="CDD" id="cd00383">
    <property type="entry name" value="trans_reg_C"/>
    <property type="match status" value="1"/>
</dbReference>
<dbReference type="Pfam" id="PF00486">
    <property type="entry name" value="Trans_reg_C"/>
    <property type="match status" value="1"/>
</dbReference>
<dbReference type="Pfam" id="PF02602">
    <property type="entry name" value="HEM4"/>
    <property type="match status" value="1"/>
</dbReference>
<evidence type="ECO:0000313" key="4">
    <source>
        <dbReference type="EMBL" id="GAA3286705.1"/>
    </source>
</evidence>
<reference evidence="5" key="1">
    <citation type="journal article" date="2019" name="Int. J. Syst. Evol. Microbiol.">
        <title>The Global Catalogue of Microorganisms (GCM) 10K type strain sequencing project: providing services to taxonomists for standard genome sequencing and annotation.</title>
        <authorList>
            <consortium name="The Broad Institute Genomics Platform"/>
            <consortium name="The Broad Institute Genome Sequencing Center for Infectious Disease"/>
            <person name="Wu L."/>
            <person name="Ma J."/>
        </authorList>
    </citation>
    <scope>NUCLEOTIDE SEQUENCE [LARGE SCALE GENOMIC DNA]</scope>
    <source>
        <strain evidence="5">JCM 11483</strain>
    </source>
</reference>
<sequence length="400" mass="42887">MMVPMEQHPSTAAPADPPSADTSASSPAPPGGGLPQSLTGFRIGVTSDRRSEDLISAFERRGAEVMHAPALRLAPMTESATLQHDTQAVIDAAPDFTIITTAYGMRRWTEAADAQGTGTALHVALDGSSILVRGPKARGAVRAAGLDDDGAAEDERTATVIDMLLEHDLAGRTVAFQLHGRTDHEQIARIEAAGARAITVMPYAWMKPAEDSELLRMIEAVIDRQLDIVTFTAAPAVDAFLEVAHQYGQAEAMLEAFRSDVTCAAVGDVTAAPLLDSGVRPIIPSRWRQGALIRLVGDHLEQHQTLRATTRHGPVELRGAEVRFPEVSAEPVRLAPGPLALMRALVKAEGAVLSRAHLLTVLNQCDSEHALEMWVSRLRKALPVSDVISTVVKRGYRLTT</sequence>
<dbReference type="PANTHER" id="PTHR40082:SF1">
    <property type="entry name" value="BLR5956 PROTEIN"/>
    <property type="match status" value="1"/>
</dbReference>
<feature type="region of interest" description="Disordered" evidence="2">
    <location>
        <begin position="1"/>
        <end position="40"/>
    </location>
</feature>
<proteinExistence type="predicted"/>
<dbReference type="SMART" id="SM00862">
    <property type="entry name" value="Trans_reg_C"/>
    <property type="match status" value="1"/>
</dbReference>
<evidence type="ECO:0000313" key="5">
    <source>
        <dbReference type="Proteomes" id="UP001501736"/>
    </source>
</evidence>
<dbReference type="InterPro" id="IPR003754">
    <property type="entry name" value="4pyrrol_synth_uPrphyn_synth"/>
</dbReference>
<dbReference type="Gene3D" id="3.40.50.10090">
    <property type="match status" value="2"/>
</dbReference>
<dbReference type="NCBIfam" id="NF005568">
    <property type="entry name" value="PRK07239.1"/>
    <property type="match status" value="1"/>
</dbReference>
<dbReference type="PANTHER" id="PTHR40082">
    <property type="entry name" value="BLR5956 PROTEIN"/>
    <property type="match status" value="1"/>
</dbReference>
<feature type="domain" description="OmpR/PhoB-type" evidence="3">
    <location>
        <begin position="329"/>
        <end position="398"/>
    </location>
</feature>
<keyword evidence="1" id="KW-0238">DNA-binding</keyword>
<name>A0ABP6RG98_9MICC</name>
<accession>A0ABP6RG98</accession>
<evidence type="ECO:0000259" key="3">
    <source>
        <dbReference type="SMART" id="SM00862"/>
    </source>
</evidence>
<dbReference type="InterPro" id="IPR016032">
    <property type="entry name" value="Sig_transdc_resp-reg_C-effctor"/>
</dbReference>
<dbReference type="CDD" id="cd06578">
    <property type="entry name" value="HemD"/>
    <property type="match status" value="1"/>
</dbReference>
<gene>
    <name evidence="4" type="ORF">GCM10020260_21940</name>
</gene>
<dbReference type="EMBL" id="BAAAYG010000009">
    <property type="protein sequence ID" value="GAA3286705.1"/>
    <property type="molecule type" value="Genomic_DNA"/>
</dbReference>
<dbReference type="InterPro" id="IPR001867">
    <property type="entry name" value="OmpR/PhoB-type_DNA-bd"/>
</dbReference>
<dbReference type="SUPFAM" id="SSF46894">
    <property type="entry name" value="C-terminal effector domain of the bipartite response regulators"/>
    <property type="match status" value="1"/>
</dbReference>
<evidence type="ECO:0000256" key="2">
    <source>
        <dbReference type="SAM" id="MobiDB-lite"/>
    </source>
</evidence>
<feature type="compositionally biased region" description="Low complexity" evidence="2">
    <location>
        <begin position="9"/>
        <end position="26"/>
    </location>
</feature>
<dbReference type="InterPro" id="IPR036388">
    <property type="entry name" value="WH-like_DNA-bd_sf"/>
</dbReference>
<evidence type="ECO:0000256" key="1">
    <source>
        <dbReference type="ARBA" id="ARBA00023125"/>
    </source>
</evidence>